<dbReference type="InterPro" id="IPR002347">
    <property type="entry name" value="SDR_fam"/>
</dbReference>
<dbReference type="GO" id="GO:0016491">
    <property type="term" value="F:oxidoreductase activity"/>
    <property type="evidence" value="ECO:0007669"/>
    <property type="project" value="UniProtKB-KW"/>
</dbReference>
<comment type="similarity">
    <text evidence="1">Belongs to the short-chain dehydrogenases/reductases (SDR) family.</text>
</comment>
<keyword evidence="2" id="KW-0560">Oxidoreductase</keyword>
<organism evidence="3 4">
    <name type="scientific">Corynespora cassiicola Philippines</name>
    <dbReference type="NCBI Taxonomy" id="1448308"/>
    <lineage>
        <taxon>Eukaryota</taxon>
        <taxon>Fungi</taxon>
        <taxon>Dikarya</taxon>
        <taxon>Ascomycota</taxon>
        <taxon>Pezizomycotina</taxon>
        <taxon>Dothideomycetes</taxon>
        <taxon>Pleosporomycetidae</taxon>
        <taxon>Pleosporales</taxon>
        <taxon>Corynesporascaceae</taxon>
        <taxon>Corynespora</taxon>
    </lineage>
</organism>
<sequence length="295" mass="31265">MDPPRPMSLDLGLEGSHVVVTGGAGLIGRVVVDAFMAAGAHVSSLDISYPVDAAPKDHGQHGQHGEHGEHVEIHCDISDELSVRDAFQQATSTHGPVEVCIASAALDLSVLQPASFADASFAQLKRVLDVNVAGTWLTAREWLRGLRLAKSEGTAVRNANLVIVGSESGHFGERLNAEYSLAKSAVQVGLLMSLRAEAVREWPGGIVRVNAIAPGAVATERWAAEVQENPEQLYLEAQATTALCQPIPREAVAKTIVMLASENFSSHVHGQVINVDGGKQGKVVWTKQEIADAEA</sequence>
<dbReference type="STRING" id="1448308.A0A2T2P9S6"/>
<dbReference type="Gene3D" id="3.40.50.720">
    <property type="entry name" value="NAD(P)-binding Rossmann-like Domain"/>
    <property type="match status" value="1"/>
</dbReference>
<dbReference type="PANTHER" id="PTHR24321">
    <property type="entry name" value="DEHYDROGENASES, SHORT CHAIN"/>
    <property type="match status" value="1"/>
</dbReference>
<dbReference type="Proteomes" id="UP000240883">
    <property type="component" value="Unassembled WGS sequence"/>
</dbReference>
<keyword evidence="4" id="KW-1185">Reference proteome</keyword>
<evidence type="ECO:0000256" key="1">
    <source>
        <dbReference type="ARBA" id="ARBA00006484"/>
    </source>
</evidence>
<name>A0A2T2P9S6_CORCC</name>
<evidence type="ECO:0000313" key="3">
    <source>
        <dbReference type="EMBL" id="PSN74414.1"/>
    </source>
</evidence>
<accession>A0A2T2P9S6</accession>
<dbReference type="CDD" id="cd05233">
    <property type="entry name" value="SDR_c"/>
    <property type="match status" value="1"/>
</dbReference>
<gene>
    <name evidence="3" type="ORF">BS50DRAFT_567254</name>
</gene>
<dbReference type="EMBL" id="KZ678128">
    <property type="protein sequence ID" value="PSN74414.1"/>
    <property type="molecule type" value="Genomic_DNA"/>
</dbReference>
<dbReference type="InterPro" id="IPR036291">
    <property type="entry name" value="NAD(P)-bd_dom_sf"/>
</dbReference>
<dbReference type="OrthoDB" id="10253736at2759"/>
<dbReference type="Pfam" id="PF13561">
    <property type="entry name" value="adh_short_C2"/>
    <property type="match status" value="1"/>
</dbReference>
<protein>
    <submittedName>
        <fullName evidence="3">NAD-P-binding protein</fullName>
    </submittedName>
</protein>
<dbReference type="PANTHER" id="PTHR24321:SF8">
    <property type="entry name" value="ESTRADIOL 17-BETA-DEHYDROGENASE 8-RELATED"/>
    <property type="match status" value="1"/>
</dbReference>
<dbReference type="PRINTS" id="PR00081">
    <property type="entry name" value="GDHRDH"/>
</dbReference>
<dbReference type="SUPFAM" id="SSF51735">
    <property type="entry name" value="NAD(P)-binding Rossmann-fold domains"/>
    <property type="match status" value="1"/>
</dbReference>
<reference evidence="3 4" key="1">
    <citation type="journal article" date="2018" name="Front. Microbiol.">
        <title>Genome-Wide Analysis of Corynespora cassiicola Leaf Fall Disease Putative Effectors.</title>
        <authorList>
            <person name="Lopez D."/>
            <person name="Ribeiro S."/>
            <person name="Label P."/>
            <person name="Fumanal B."/>
            <person name="Venisse J.S."/>
            <person name="Kohler A."/>
            <person name="de Oliveira R.R."/>
            <person name="Labutti K."/>
            <person name="Lipzen A."/>
            <person name="Lail K."/>
            <person name="Bauer D."/>
            <person name="Ohm R.A."/>
            <person name="Barry K.W."/>
            <person name="Spatafora J."/>
            <person name="Grigoriev I.V."/>
            <person name="Martin F.M."/>
            <person name="Pujade-Renaud V."/>
        </authorList>
    </citation>
    <scope>NUCLEOTIDE SEQUENCE [LARGE SCALE GENOMIC DNA]</scope>
    <source>
        <strain evidence="3 4">Philippines</strain>
    </source>
</reference>
<dbReference type="AlphaFoldDB" id="A0A2T2P9S6"/>
<evidence type="ECO:0000313" key="4">
    <source>
        <dbReference type="Proteomes" id="UP000240883"/>
    </source>
</evidence>
<proteinExistence type="inferred from homology"/>
<evidence type="ECO:0000256" key="2">
    <source>
        <dbReference type="ARBA" id="ARBA00023002"/>
    </source>
</evidence>